<evidence type="ECO:0000313" key="2">
    <source>
        <dbReference type="EMBL" id="MST35299.1"/>
    </source>
</evidence>
<feature type="region of interest" description="Disordered" evidence="1">
    <location>
        <begin position="1"/>
        <end position="37"/>
    </location>
</feature>
<proteinExistence type="predicted"/>
<comment type="caution">
    <text evidence="2">The sequence shown here is derived from an EMBL/GenBank/DDBJ whole genome shotgun (WGS) entry which is preliminary data.</text>
</comment>
<feature type="non-terminal residue" evidence="2">
    <location>
        <position position="65"/>
    </location>
</feature>
<feature type="compositionally biased region" description="Low complexity" evidence="1">
    <location>
        <begin position="10"/>
        <end position="27"/>
    </location>
</feature>
<evidence type="ECO:0000256" key="1">
    <source>
        <dbReference type="SAM" id="MobiDB-lite"/>
    </source>
</evidence>
<dbReference type="Proteomes" id="UP000437736">
    <property type="component" value="Unassembled WGS sequence"/>
</dbReference>
<accession>A0ABW9R039</accession>
<feature type="compositionally biased region" description="Acidic residues" evidence="1">
    <location>
        <begin position="28"/>
        <end position="37"/>
    </location>
</feature>
<reference evidence="2 3" key="1">
    <citation type="submission" date="2019-11" db="EMBL/GenBank/DDBJ databases">
        <title>Acidiferrimicrobium australis gen. nov., sp. nov., an acidophilic and obligately heterotrophic, member of the Actinobacteria that catalyses dissimilatory oxido- reduction of iron isolated from metal-rich acidic water in Chile.</title>
        <authorList>
            <person name="Gonzalez D."/>
            <person name="Huber K."/>
            <person name="Hedrich S."/>
            <person name="Rojas-Villalobos C."/>
            <person name="Quatrini R."/>
            <person name="Dinamarca M.A."/>
            <person name="Schwarz A."/>
            <person name="Canales C."/>
            <person name="Nancucheo I."/>
        </authorList>
    </citation>
    <scope>NUCLEOTIDE SEQUENCE [LARGE SCALE GENOMIC DNA]</scope>
    <source>
        <strain evidence="2 3">USS-CCA1</strain>
    </source>
</reference>
<name>A0ABW9R039_9ACTN</name>
<protein>
    <submittedName>
        <fullName evidence="2">Uncharacterized protein</fullName>
    </submittedName>
</protein>
<sequence>MGKARRSRGGRTTPKGTRPTNFRPGDPWADDPAADEPDLVRQVRAELASGEPLGLLADASGLAAV</sequence>
<dbReference type="EMBL" id="WJHE01001596">
    <property type="protein sequence ID" value="MST35299.1"/>
    <property type="molecule type" value="Genomic_DNA"/>
</dbReference>
<organism evidence="2 3">
    <name type="scientific">Acidiferrimicrobium australe</name>
    <dbReference type="NCBI Taxonomy" id="2664430"/>
    <lineage>
        <taxon>Bacteria</taxon>
        <taxon>Bacillati</taxon>
        <taxon>Actinomycetota</taxon>
        <taxon>Acidimicrobiia</taxon>
        <taxon>Acidimicrobiales</taxon>
        <taxon>Acidimicrobiaceae</taxon>
        <taxon>Acidiferrimicrobium</taxon>
    </lineage>
</organism>
<gene>
    <name evidence="2" type="ORF">GHK86_21525</name>
</gene>
<keyword evidence="3" id="KW-1185">Reference proteome</keyword>
<evidence type="ECO:0000313" key="3">
    <source>
        <dbReference type="Proteomes" id="UP000437736"/>
    </source>
</evidence>